<gene>
    <name evidence="11" type="primary">LOC107272551</name>
</gene>
<feature type="compositionally biased region" description="Basic residues" evidence="8">
    <location>
        <begin position="192"/>
        <end position="204"/>
    </location>
</feature>
<keyword evidence="4 7" id="KW-0158">Chromosome</keyword>
<dbReference type="GO" id="GO:0045910">
    <property type="term" value="P:negative regulation of DNA recombination"/>
    <property type="evidence" value="ECO:0007669"/>
    <property type="project" value="TreeGrafter"/>
</dbReference>
<dbReference type="GO" id="GO:0000786">
    <property type="term" value="C:nucleosome"/>
    <property type="evidence" value="ECO:0007669"/>
    <property type="project" value="InterPro"/>
</dbReference>
<evidence type="ECO:0000256" key="3">
    <source>
        <dbReference type="ARBA" id="ARBA00004286"/>
    </source>
</evidence>
<evidence type="ECO:0000256" key="6">
    <source>
        <dbReference type="ARBA" id="ARBA00023242"/>
    </source>
</evidence>
<feature type="region of interest" description="Disordered" evidence="8">
    <location>
        <begin position="18"/>
        <end position="41"/>
    </location>
</feature>
<dbReference type="FunFam" id="1.10.10.10:FF:000140">
    <property type="entry name" value="Histone H1.0"/>
    <property type="match status" value="1"/>
</dbReference>
<dbReference type="GO" id="GO:0030527">
    <property type="term" value="F:structural constituent of chromatin"/>
    <property type="evidence" value="ECO:0007669"/>
    <property type="project" value="InterPro"/>
</dbReference>
<evidence type="ECO:0000313" key="10">
    <source>
        <dbReference type="Proteomes" id="UP000694920"/>
    </source>
</evidence>
<protein>
    <submittedName>
        <fullName evidence="11">Histone H1-like</fullName>
    </submittedName>
</protein>
<evidence type="ECO:0000256" key="4">
    <source>
        <dbReference type="ARBA" id="ARBA00022454"/>
    </source>
</evidence>
<dbReference type="PANTHER" id="PTHR11467:SF20">
    <property type="entry name" value="H15 DOMAIN-CONTAINING PROTEIN-RELATED"/>
    <property type="match status" value="1"/>
</dbReference>
<proteinExistence type="inferred from homology"/>
<evidence type="ECO:0000259" key="9">
    <source>
        <dbReference type="PROSITE" id="PS51504"/>
    </source>
</evidence>
<evidence type="ECO:0000256" key="8">
    <source>
        <dbReference type="SAM" id="MobiDB-lite"/>
    </source>
</evidence>
<dbReference type="GO" id="GO:0006334">
    <property type="term" value="P:nucleosome assembly"/>
    <property type="evidence" value="ECO:0007669"/>
    <property type="project" value="InterPro"/>
</dbReference>
<dbReference type="GeneID" id="107272551"/>
<dbReference type="PANTHER" id="PTHR11467">
    <property type="entry name" value="HISTONE H1"/>
    <property type="match status" value="1"/>
</dbReference>
<dbReference type="GO" id="GO:0031492">
    <property type="term" value="F:nucleosomal DNA binding"/>
    <property type="evidence" value="ECO:0007669"/>
    <property type="project" value="TreeGrafter"/>
</dbReference>
<dbReference type="KEGG" id="ccin:107272551"/>
<feature type="compositionally biased region" description="Low complexity" evidence="8">
    <location>
        <begin position="24"/>
        <end position="37"/>
    </location>
</feature>
<dbReference type="GO" id="GO:0003690">
    <property type="term" value="F:double-stranded DNA binding"/>
    <property type="evidence" value="ECO:0007669"/>
    <property type="project" value="TreeGrafter"/>
</dbReference>
<comment type="similarity">
    <text evidence="7">Belongs to the histone H1/H5 family.</text>
</comment>
<sequence length="232" mass="24791">MSEQVQIVSTVAMASATSKSNTGKAKSTVSKSSAVAKPTHPRTSDMVNAAISDLKERGGSSIHAIKKYITSTYKLDSEKHALFIRKYLKAAVDSGALIQTRGKGASGSFKLSSVKLETKKPEGKIIPKKVPAPKKVTVAKKSAARKPVPAKKNDTQKKVIAKKTLRKPVSRKTVIASVTPKKGKKISEVKNRKAKSSPKAKKSNKASVVMPKVPKPKRVASASKNVRAVAKK</sequence>
<dbReference type="PRINTS" id="PR00624">
    <property type="entry name" value="HISTONEH5"/>
</dbReference>
<dbReference type="Pfam" id="PF00538">
    <property type="entry name" value="Linker_histone"/>
    <property type="match status" value="1"/>
</dbReference>
<dbReference type="GO" id="GO:0005634">
    <property type="term" value="C:nucleus"/>
    <property type="evidence" value="ECO:0007669"/>
    <property type="project" value="UniProtKB-SubCell"/>
</dbReference>
<keyword evidence="10" id="KW-1185">Reference proteome</keyword>
<dbReference type="InterPro" id="IPR005819">
    <property type="entry name" value="H1/H5"/>
</dbReference>
<evidence type="ECO:0000256" key="7">
    <source>
        <dbReference type="RuleBase" id="RU003894"/>
    </source>
</evidence>
<accession>A0AAJ7CAM0</accession>
<dbReference type="GO" id="GO:0030261">
    <property type="term" value="P:chromosome condensation"/>
    <property type="evidence" value="ECO:0007669"/>
    <property type="project" value="TreeGrafter"/>
</dbReference>
<dbReference type="InterPro" id="IPR036390">
    <property type="entry name" value="WH_DNA-bd_sf"/>
</dbReference>
<feature type="region of interest" description="Disordered" evidence="8">
    <location>
        <begin position="176"/>
        <end position="232"/>
    </location>
</feature>
<evidence type="ECO:0000313" key="11">
    <source>
        <dbReference type="RefSeq" id="XP_015605294.1"/>
    </source>
</evidence>
<organism evidence="10 11">
    <name type="scientific">Cephus cinctus</name>
    <name type="common">Wheat stem sawfly</name>
    <dbReference type="NCBI Taxonomy" id="211228"/>
    <lineage>
        <taxon>Eukaryota</taxon>
        <taxon>Metazoa</taxon>
        <taxon>Ecdysozoa</taxon>
        <taxon>Arthropoda</taxon>
        <taxon>Hexapoda</taxon>
        <taxon>Insecta</taxon>
        <taxon>Pterygota</taxon>
        <taxon>Neoptera</taxon>
        <taxon>Endopterygota</taxon>
        <taxon>Hymenoptera</taxon>
        <taxon>Cephoidea</taxon>
        <taxon>Cephidae</taxon>
        <taxon>Cephus</taxon>
    </lineage>
</organism>
<reference evidence="11" key="1">
    <citation type="submission" date="2025-08" db="UniProtKB">
        <authorList>
            <consortium name="RefSeq"/>
        </authorList>
    </citation>
    <scope>IDENTIFICATION</scope>
</reference>
<dbReference type="SMART" id="SM00526">
    <property type="entry name" value="H15"/>
    <property type="match status" value="1"/>
</dbReference>
<dbReference type="InterPro" id="IPR036388">
    <property type="entry name" value="WH-like_DNA-bd_sf"/>
</dbReference>
<dbReference type="SUPFAM" id="SSF46785">
    <property type="entry name" value="Winged helix' DNA-binding domain"/>
    <property type="match status" value="1"/>
</dbReference>
<feature type="domain" description="H15" evidence="9">
    <location>
        <begin position="39"/>
        <end position="113"/>
    </location>
</feature>
<comment type="function">
    <text evidence="1">Histones H1 are necessary for the condensation of nucleosome chains into higher-order structures.</text>
</comment>
<dbReference type="CDD" id="cd00073">
    <property type="entry name" value="H15"/>
    <property type="match status" value="1"/>
</dbReference>
<name>A0AAJ7CAM0_CEPCN</name>
<keyword evidence="6 7" id="KW-0539">Nucleus</keyword>
<keyword evidence="5 7" id="KW-0238">DNA-binding</keyword>
<dbReference type="PROSITE" id="PS51504">
    <property type="entry name" value="H15"/>
    <property type="match status" value="1"/>
</dbReference>
<dbReference type="Gene3D" id="1.10.10.10">
    <property type="entry name" value="Winged helix-like DNA-binding domain superfamily/Winged helix DNA-binding domain"/>
    <property type="match status" value="1"/>
</dbReference>
<evidence type="ECO:0000256" key="1">
    <source>
        <dbReference type="ARBA" id="ARBA00002809"/>
    </source>
</evidence>
<evidence type="ECO:0000256" key="5">
    <source>
        <dbReference type="ARBA" id="ARBA00023125"/>
    </source>
</evidence>
<comment type="subcellular location">
    <subcellularLocation>
        <location evidence="3">Chromosome</location>
    </subcellularLocation>
    <subcellularLocation>
        <location evidence="2 7">Nucleus</location>
    </subcellularLocation>
</comment>
<dbReference type="AlphaFoldDB" id="A0AAJ7CAM0"/>
<dbReference type="RefSeq" id="XP_015605294.1">
    <property type="nucleotide sequence ID" value="XM_015749808.2"/>
</dbReference>
<evidence type="ECO:0000256" key="2">
    <source>
        <dbReference type="ARBA" id="ARBA00004123"/>
    </source>
</evidence>
<dbReference type="Proteomes" id="UP000694920">
    <property type="component" value="Unplaced"/>
</dbReference>
<dbReference type="InterPro" id="IPR005818">
    <property type="entry name" value="Histone_H1/H5_H15"/>
</dbReference>